<dbReference type="NCBIfam" id="TIGR01214">
    <property type="entry name" value="rmlD"/>
    <property type="match status" value="1"/>
</dbReference>
<dbReference type="GO" id="GO:0008831">
    <property type="term" value="F:dTDP-4-dehydrorhamnose reductase activity"/>
    <property type="evidence" value="ECO:0007669"/>
    <property type="project" value="UniProtKB-EC"/>
</dbReference>
<dbReference type="SUPFAM" id="SSF51735">
    <property type="entry name" value="NAD(P)-binding Rossmann-fold domains"/>
    <property type="match status" value="1"/>
</dbReference>
<dbReference type="FunFam" id="3.40.50.720:FF:000159">
    <property type="entry name" value="dTDP-4-dehydrorhamnose reductase"/>
    <property type="match status" value="1"/>
</dbReference>
<evidence type="ECO:0000256" key="4">
    <source>
        <dbReference type="ARBA" id="ARBA00017099"/>
    </source>
</evidence>
<dbReference type="PANTHER" id="PTHR10491:SF4">
    <property type="entry name" value="METHIONINE ADENOSYLTRANSFERASE 2 SUBUNIT BETA"/>
    <property type="match status" value="1"/>
</dbReference>
<dbReference type="EMBL" id="SMFX01000001">
    <property type="protein sequence ID" value="TCK19483.1"/>
    <property type="molecule type" value="Genomic_DNA"/>
</dbReference>
<dbReference type="UniPathway" id="UPA00124"/>
<dbReference type="Gene3D" id="3.40.50.720">
    <property type="entry name" value="NAD(P)-binding Rossmann-like Domain"/>
    <property type="match status" value="1"/>
</dbReference>
<evidence type="ECO:0000256" key="1">
    <source>
        <dbReference type="ARBA" id="ARBA00004781"/>
    </source>
</evidence>
<dbReference type="GO" id="GO:0019305">
    <property type="term" value="P:dTDP-rhamnose biosynthetic process"/>
    <property type="evidence" value="ECO:0007669"/>
    <property type="project" value="UniProtKB-UniPathway"/>
</dbReference>
<dbReference type="InterPro" id="IPR029903">
    <property type="entry name" value="RmlD-like-bd"/>
</dbReference>
<dbReference type="InterPro" id="IPR005913">
    <property type="entry name" value="dTDP_dehydrorham_reduct"/>
</dbReference>
<feature type="domain" description="RmlD-like substrate binding" evidence="7">
    <location>
        <begin position="1"/>
        <end position="284"/>
    </location>
</feature>
<sequence>MTILVTGAKGQLGREAVLALQADGEAFISIGRDELDFSQPAQVAEAIADYSADWVINCAAYTQVDKAEEERELAFTVNRDAARAVAEGVKRSGGHLLHVSTDFIFGGEQSRPYKESDATNPLGVYGQSKLEGEQAIREVLPEALILRTAWVYGAHGHNFVKTILRLAAEREELRVVDDQIGAPSWTSDIVKAMRVLIKNEATGTYQFSNEGVASWYDFAMEIVAGAKRAGFPVVAETIRPIPTEDFPLPAKRPAYSVMSKVKIRGMLDYQIPHWRESLYRMLKQQSGSQA</sequence>
<dbReference type="AlphaFoldDB" id="A0A4R1HFL1"/>
<dbReference type="OrthoDB" id="9803892at2"/>
<evidence type="ECO:0000256" key="3">
    <source>
        <dbReference type="ARBA" id="ARBA00012929"/>
    </source>
</evidence>
<dbReference type="CDD" id="cd05254">
    <property type="entry name" value="dTDP_HR_like_SDR_e"/>
    <property type="match status" value="1"/>
</dbReference>
<dbReference type="GO" id="GO:0009243">
    <property type="term" value="P:O antigen biosynthetic process"/>
    <property type="evidence" value="ECO:0007669"/>
    <property type="project" value="UniProtKB-UniPathway"/>
</dbReference>
<dbReference type="EC" id="1.1.1.133" evidence="3 6"/>
<dbReference type="Pfam" id="PF04321">
    <property type="entry name" value="RmlD_sub_bind"/>
    <property type="match status" value="1"/>
</dbReference>
<comment type="function">
    <text evidence="6">Catalyzes the reduction of dTDP-6-deoxy-L-lyxo-4-hexulose to yield dTDP-L-rhamnose.</text>
</comment>
<evidence type="ECO:0000256" key="5">
    <source>
        <dbReference type="ARBA" id="ARBA00048200"/>
    </source>
</evidence>
<dbReference type="Proteomes" id="UP000295707">
    <property type="component" value="Unassembled WGS sequence"/>
</dbReference>
<evidence type="ECO:0000259" key="7">
    <source>
        <dbReference type="Pfam" id="PF04321"/>
    </source>
</evidence>
<dbReference type="PANTHER" id="PTHR10491">
    <property type="entry name" value="DTDP-4-DEHYDRORHAMNOSE REDUCTASE"/>
    <property type="match status" value="1"/>
</dbReference>
<name>A0A4R1HFL1_9GAMM</name>
<keyword evidence="9" id="KW-1185">Reference proteome</keyword>
<dbReference type="Gene3D" id="3.90.25.10">
    <property type="entry name" value="UDP-galactose 4-epimerase, domain 1"/>
    <property type="match status" value="1"/>
</dbReference>
<comment type="catalytic activity">
    <reaction evidence="5 6">
        <text>dTDP-beta-L-rhamnose + NADP(+) = dTDP-4-dehydro-beta-L-rhamnose + NADPH + H(+)</text>
        <dbReference type="Rhea" id="RHEA:21796"/>
        <dbReference type="ChEBI" id="CHEBI:15378"/>
        <dbReference type="ChEBI" id="CHEBI:57510"/>
        <dbReference type="ChEBI" id="CHEBI:57783"/>
        <dbReference type="ChEBI" id="CHEBI:58349"/>
        <dbReference type="ChEBI" id="CHEBI:62830"/>
        <dbReference type="EC" id="1.1.1.133"/>
    </reaction>
</comment>
<dbReference type="RefSeq" id="WP_132974195.1">
    <property type="nucleotide sequence ID" value="NZ_SMFX01000001.1"/>
</dbReference>
<organism evidence="8 9">
    <name type="scientific">Thiogranum longum</name>
    <dbReference type="NCBI Taxonomy" id="1537524"/>
    <lineage>
        <taxon>Bacteria</taxon>
        <taxon>Pseudomonadati</taxon>
        <taxon>Pseudomonadota</taxon>
        <taxon>Gammaproteobacteria</taxon>
        <taxon>Chromatiales</taxon>
        <taxon>Ectothiorhodospiraceae</taxon>
        <taxon>Thiogranum</taxon>
    </lineage>
</organism>
<keyword evidence="6" id="KW-0560">Oxidoreductase</keyword>
<keyword evidence="6" id="KW-0521">NADP</keyword>
<evidence type="ECO:0000313" key="9">
    <source>
        <dbReference type="Proteomes" id="UP000295707"/>
    </source>
</evidence>
<evidence type="ECO:0000313" key="8">
    <source>
        <dbReference type="EMBL" id="TCK19483.1"/>
    </source>
</evidence>
<evidence type="ECO:0000256" key="2">
    <source>
        <dbReference type="ARBA" id="ARBA00010944"/>
    </source>
</evidence>
<comment type="pathway">
    <text evidence="1 6">Carbohydrate biosynthesis; dTDP-L-rhamnose biosynthesis.</text>
</comment>
<proteinExistence type="inferred from homology"/>
<accession>A0A4R1HFL1</accession>
<comment type="caution">
    <text evidence="8">The sequence shown here is derived from an EMBL/GenBank/DDBJ whole genome shotgun (WGS) entry which is preliminary data.</text>
</comment>
<dbReference type="InterPro" id="IPR036291">
    <property type="entry name" value="NAD(P)-bd_dom_sf"/>
</dbReference>
<comment type="cofactor">
    <cofactor evidence="6">
        <name>Mg(2+)</name>
        <dbReference type="ChEBI" id="CHEBI:18420"/>
    </cofactor>
    <text evidence="6">Binds 1 Mg(2+) ion per monomer.</text>
</comment>
<comment type="similarity">
    <text evidence="2 6">Belongs to the dTDP-4-dehydrorhamnose reductase family.</text>
</comment>
<gene>
    <name evidence="8" type="ORF">DFR30_2794</name>
</gene>
<evidence type="ECO:0000256" key="6">
    <source>
        <dbReference type="RuleBase" id="RU364082"/>
    </source>
</evidence>
<reference evidence="8 9" key="1">
    <citation type="submission" date="2019-03" db="EMBL/GenBank/DDBJ databases">
        <title>Genomic Encyclopedia of Type Strains, Phase IV (KMG-IV): sequencing the most valuable type-strain genomes for metagenomic binning, comparative biology and taxonomic classification.</title>
        <authorList>
            <person name="Goeker M."/>
        </authorList>
    </citation>
    <scope>NUCLEOTIDE SEQUENCE [LARGE SCALE GENOMIC DNA]</scope>
    <source>
        <strain evidence="8 9">DSM 19610</strain>
    </source>
</reference>
<dbReference type="GO" id="GO:0005829">
    <property type="term" value="C:cytosol"/>
    <property type="evidence" value="ECO:0007669"/>
    <property type="project" value="TreeGrafter"/>
</dbReference>
<protein>
    <recommendedName>
        <fullName evidence="4 6">dTDP-4-dehydrorhamnose reductase</fullName>
        <ecNumber evidence="3 6">1.1.1.133</ecNumber>
    </recommendedName>
</protein>
<dbReference type="UniPathway" id="UPA00281"/>